<keyword evidence="3 6" id="KW-0812">Transmembrane</keyword>
<evidence type="ECO:0000313" key="7">
    <source>
        <dbReference type="EMBL" id="SMF20891.1"/>
    </source>
</evidence>
<feature type="transmembrane region" description="Helical" evidence="6">
    <location>
        <begin position="205"/>
        <end position="231"/>
    </location>
</feature>
<dbReference type="Pfam" id="PF09678">
    <property type="entry name" value="Caa3_CtaG"/>
    <property type="match status" value="1"/>
</dbReference>
<feature type="transmembrane region" description="Helical" evidence="6">
    <location>
        <begin position="55"/>
        <end position="73"/>
    </location>
</feature>
<reference evidence="8" key="1">
    <citation type="submission" date="2017-04" db="EMBL/GenBank/DDBJ databases">
        <authorList>
            <person name="Varghese N."/>
            <person name="Submissions S."/>
        </authorList>
    </citation>
    <scope>NUCLEOTIDE SEQUENCE [LARGE SCALE GENOMIC DNA]</scope>
    <source>
        <strain evidence="8">RKEM611</strain>
    </source>
</reference>
<evidence type="ECO:0000256" key="5">
    <source>
        <dbReference type="ARBA" id="ARBA00023136"/>
    </source>
</evidence>
<evidence type="ECO:0000256" key="2">
    <source>
        <dbReference type="ARBA" id="ARBA00022475"/>
    </source>
</evidence>
<feature type="transmembrane region" description="Helical" evidence="6">
    <location>
        <begin position="137"/>
        <end position="156"/>
    </location>
</feature>
<proteinExistence type="predicted"/>
<evidence type="ECO:0000313" key="8">
    <source>
        <dbReference type="Proteomes" id="UP000192907"/>
    </source>
</evidence>
<sequence>MPKLYAHEVYDRLPNEIFEVKWDWDPALIFFLLLMIFYIRALPKFKRQVVAKWQVGLFFTGVIINILALMPPIDPLADQLFWVHMVQHLMITHVGVPFMLFGVPFFIVMRGVPLWFRRYVYFPLLRSRITWLFERTIARPLPSLILFEVNYWFWHVPRFYNLALLNDYFHLLEHACFAITSMLLWRNLIDPHPMKSPIPLPARLLYLGFIMAANIILSAILTFADEVLYAYEGIPLPTWWERWGHLQDQRVGGLIMWIPGGFIMLIAMTVVFFVWAHREKQKEEAGYSAQLAEA</sequence>
<dbReference type="OrthoDB" id="9808789at2"/>
<dbReference type="RefSeq" id="WP_132318539.1">
    <property type="nucleotide sequence ID" value="NZ_FWZT01000007.1"/>
</dbReference>
<dbReference type="STRING" id="1513793.SAMN06296036_10767"/>
<dbReference type="InterPro" id="IPR019108">
    <property type="entry name" value="Caa3_assmbl_CtaG-rel"/>
</dbReference>
<dbReference type="AlphaFoldDB" id="A0A1Y6BNU1"/>
<evidence type="ECO:0000256" key="6">
    <source>
        <dbReference type="SAM" id="Phobius"/>
    </source>
</evidence>
<name>A0A1Y6BNU1_9BACT</name>
<keyword evidence="5 6" id="KW-0472">Membrane</keyword>
<feature type="transmembrane region" description="Helical" evidence="6">
    <location>
        <begin position="168"/>
        <end position="185"/>
    </location>
</feature>
<accession>A0A1Y6BNU1</accession>
<comment type="subcellular location">
    <subcellularLocation>
        <location evidence="1">Cell membrane</location>
        <topology evidence="1">Multi-pass membrane protein</topology>
    </subcellularLocation>
</comment>
<feature type="transmembrane region" description="Helical" evidence="6">
    <location>
        <begin position="24"/>
        <end position="43"/>
    </location>
</feature>
<dbReference type="Proteomes" id="UP000192907">
    <property type="component" value="Unassembled WGS sequence"/>
</dbReference>
<evidence type="ECO:0000256" key="3">
    <source>
        <dbReference type="ARBA" id="ARBA00022692"/>
    </source>
</evidence>
<feature type="transmembrane region" description="Helical" evidence="6">
    <location>
        <begin position="93"/>
        <end position="116"/>
    </location>
</feature>
<dbReference type="GO" id="GO:0005886">
    <property type="term" value="C:plasma membrane"/>
    <property type="evidence" value="ECO:0007669"/>
    <property type="project" value="UniProtKB-SubCell"/>
</dbReference>
<feature type="transmembrane region" description="Helical" evidence="6">
    <location>
        <begin position="251"/>
        <end position="275"/>
    </location>
</feature>
<organism evidence="7 8">
    <name type="scientific">Pseudobacteriovorax antillogorgiicola</name>
    <dbReference type="NCBI Taxonomy" id="1513793"/>
    <lineage>
        <taxon>Bacteria</taxon>
        <taxon>Pseudomonadati</taxon>
        <taxon>Bdellovibrionota</taxon>
        <taxon>Oligoflexia</taxon>
        <taxon>Oligoflexales</taxon>
        <taxon>Pseudobacteriovoracaceae</taxon>
        <taxon>Pseudobacteriovorax</taxon>
    </lineage>
</organism>
<keyword evidence="2" id="KW-1003">Cell membrane</keyword>
<keyword evidence="8" id="KW-1185">Reference proteome</keyword>
<protein>
    <submittedName>
        <fullName evidence="7">Cytochrome c oxidase assembly factor CtaG</fullName>
    </submittedName>
</protein>
<evidence type="ECO:0000256" key="4">
    <source>
        <dbReference type="ARBA" id="ARBA00022989"/>
    </source>
</evidence>
<dbReference type="EMBL" id="FWZT01000007">
    <property type="protein sequence ID" value="SMF20891.1"/>
    <property type="molecule type" value="Genomic_DNA"/>
</dbReference>
<evidence type="ECO:0000256" key="1">
    <source>
        <dbReference type="ARBA" id="ARBA00004651"/>
    </source>
</evidence>
<keyword evidence="4 6" id="KW-1133">Transmembrane helix</keyword>
<gene>
    <name evidence="7" type="ORF">SAMN06296036_10767</name>
</gene>